<organism evidence="2 3">
    <name type="scientific">candidate division WOR_3 bacterium SM1_77</name>
    <dbReference type="NCBI Taxonomy" id="1703778"/>
    <lineage>
        <taxon>Bacteria</taxon>
        <taxon>Bacteria division WOR-3</taxon>
    </lineage>
</organism>
<evidence type="ECO:0000313" key="3">
    <source>
        <dbReference type="Proteomes" id="UP000050975"/>
    </source>
</evidence>
<dbReference type="AlphaFoldDB" id="A0A0S8JUS8"/>
<name>A0A0S8JUS8_UNCW3</name>
<keyword evidence="1" id="KW-0812">Transmembrane</keyword>
<protein>
    <recommendedName>
        <fullName evidence="4">B box-type domain-containing protein</fullName>
    </recommendedName>
</protein>
<dbReference type="EMBL" id="LJVE01000125">
    <property type="protein sequence ID" value="KPL12979.1"/>
    <property type="molecule type" value="Genomic_DNA"/>
</dbReference>
<sequence>MSLYEEMYYTGHRDIAVVNNLANIYLIYDEEVKAETLYNYAMRAGSRGEPFFNMGLLRLRNLEYSESSRFMAEARRRDYSSASNEPVDIMPTTDDYYEVILSEPLQFFGIINPVYVFPFVIIFVLTFLPFRFRSPFYCATCGRAICQKCQEQIEDEVMCKECFAKLKSTENVEMEALLKHSVGSRMRRYKSMIAYFVNLVIPGAGLIYLGRNFVGLVVVFIVMLSYVPLFFSRLFIKPAGWVSLSLIPLFALVALVVGSLMYVYSFLAMRGSHGD</sequence>
<feature type="transmembrane region" description="Helical" evidence="1">
    <location>
        <begin position="105"/>
        <end position="128"/>
    </location>
</feature>
<keyword evidence="1" id="KW-0472">Membrane</keyword>
<evidence type="ECO:0000313" key="2">
    <source>
        <dbReference type="EMBL" id="KPL12979.1"/>
    </source>
</evidence>
<keyword evidence="1" id="KW-1133">Transmembrane helix</keyword>
<proteinExistence type="predicted"/>
<accession>A0A0S8JUS8</accession>
<dbReference type="Proteomes" id="UP000050975">
    <property type="component" value="Unassembled WGS sequence"/>
</dbReference>
<reference evidence="2 3" key="1">
    <citation type="journal article" date="2015" name="Microbiome">
        <title>Genomic resolution of linkages in carbon, nitrogen, and sulfur cycling among widespread estuary sediment bacteria.</title>
        <authorList>
            <person name="Baker B.J."/>
            <person name="Lazar C.S."/>
            <person name="Teske A.P."/>
            <person name="Dick G.J."/>
        </authorList>
    </citation>
    <scope>NUCLEOTIDE SEQUENCE [LARGE SCALE GENOMIC DNA]</scope>
    <source>
        <strain evidence="2">SM1_77</strain>
    </source>
</reference>
<evidence type="ECO:0008006" key="4">
    <source>
        <dbReference type="Google" id="ProtNLM"/>
    </source>
</evidence>
<feature type="transmembrane region" description="Helical" evidence="1">
    <location>
        <begin position="216"/>
        <end position="236"/>
    </location>
</feature>
<feature type="transmembrane region" description="Helical" evidence="1">
    <location>
        <begin position="192"/>
        <end position="210"/>
    </location>
</feature>
<comment type="caution">
    <text evidence="2">The sequence shown here is derived from an EMBL/GenBank/DDBJ whole genome shotgun (WGS) entry which is preliminary data.</text>
</comment>
<gene>
    <name evidence="2" type="ORF">AMJ74_05880</name>
</gene>
<feature type="transmembrane region" description="Helical" evidence="1">
    <location>
        <begin position="243"/>
        <end position="267"/>
    </location>
</feature>
<evidence type="ECO:0000256" key="1">
    <source>
        <dbReference type="SAM" id="Phobius"/>
    </source>
</evidence>